<dbReference type="AlphaFoldDB" id="A0AA35WYU3"/>
<evidence type="ECO:0000313" key="3">
    <source>
        <dbReference type="EMBL" id="CAI8031572.1"/>
    </source>
</evidence>
<evidence type="ECO:0000256" key="1">
    <source>
        <dbReference type="SAM" id="MobiDB-lite"/>
    </source>
</evidence>
<dbReference type="EMBL" id="CASHTH010002548">
    <property type="protein sequence ID" value="CAI8031572.1"/>
    <property type="molecule type" value="Genomic_DNA"/>
</dbReference>
<organism evidence="3 4">
    <name type="scientific">Geodia barretti</name>
    <name type="common">Barrett's horny sponge</name>
    <dbReference type="NCBI Taxonomy" id="519541"/>
    <lineage>
        <taxon>Eukaryota</taxon>
        <taxon>Metazoa</taxon>
        <taxon>Porifera</taxon>
        <taxon>Demospongiae</taxon>
        <taxon>Heteroscleromorpha</taxon>
        <taxon>Tetractinellida</taxon>
        <taxon>Astrophorina</taxon>
        <taxon>Geodiidae</taxon>
        <taxon>Geodia</taxon>
    </lineage>
</organism>
<evidence type="ECO:0000256" key="2">
    <source>
        <dbReference type="SAM" id="Phobius"/>
    </source>
</evidence>
<proteinExistence type="predicted"/>
<protein>
    <submittedName>
        <fullName evidence="3">Uncharacterized protein</fullName>
    </submittedName>
</protein>
<feature type="transmembrane region" description="Helical" evidence="2">
    <location>
        <begin position="87"/>
        <end position="107"/>
    </location>
</feature>
<feature type="region of interest" description="Disordered" evidence="1">
    <location>
        <begin position="1"/>
        <end position="28"/>
    </location>
</feature>
<keyword evidence="4" id="KW-1185">Reference proteome</keyword>
<sequence length="109" mass="11763">MAGDSSGGRGSHRSQLSMASLREKASGVPRRKACHWVAQWFTIPQLTTKILSFCLSVVAVTLTLTWESSGVTVQDLDTATFQFRGRILAFVVVGCVTIVYAITLTTVGL</sequence>
<gene>
    <name evidence="3" type="ORF">GBAR_LOCUS17921</name>
</gene>
<keyword evidence="2" id="KW-1133">Transmembrane helix</keyword>
<feature type="non-terminal residue" evidence="3">
    <location>
        <position position="109"/>
    </location>
</feature>
<comment type="caution">
    <text evidence="3">The sequence shown here is derived from an EMBL/GenBank/DDBJ whole genome shotgun (WGS) entry which is preliminary data.</text>
</comment>
<keyword evidence="2" id="KW-0472">Membrane</keyword>
<name>A0AA35WYU3_GEOBA</name>
<dbReference type="Proteomes" id="UP001174909">
    <property type="component" value="Unassembled WGS sequence"/>
</dbReference>
<accession>A0AA35WYU3</accession>
<evidence type="ECO:0000313" key="4">
    <source>
        <dbReference type="Proteomes" id="UP001174909"/>
    </source>
</evidence>
<keyword evidence="2" id="KW-0812">Transmembrane</keyword>
<reference evidence="3" key="1">
    <citation type="submission" date="2023-03" db="EMBL/GenBank/DDBJ databases">
        <authorList>
            <person name="Steffen K."/>
            <person name="Cardenas P."/>
        </authorList>
    </citation>
    <scope>NUCLEOTIDE SEQUENCE</scope>
</reference>